<dbReference type="EMBL" id="JACOQH010000004">
    <property type="protein sequence ID" value="MBC5753717.1"/>
    <property type="molecule type" value="Genomic_DNA"/>
</dbReference>
<keyword evidence="2" id="KW-0732">Signal</keyword>
<comment type="caution">
    <text evidence="3">The sequence shown here is derived from an EMBL/GenBank/DDBJ whole genome shotgun (WGS) entry which is preliminary data.</text>
</comment>
<keyword evidence="4" id="KW-1185">Reference proteome</keyword>
<dbReference type="RefSeq" id="WP_022515029.1">
    <property type="nucleotide sequence ID" value="NZ_JACOQH010000004.1"/>
</dbReference>
<proteinExistence type="predicted"/>
<organism evidence="3 4">
    <name type="scientific">Roseburia yibonii</name>
    <dbReference type="NCBI Taxonomy" id="2763063"/>
    <lineage>
        <taxon>Bacteria</taxon>
        <taxon>Bacillati</taxon>
        <taxon>Bacillota</taxon>
        <taxon>Clostridia</taxon>
        <taxon>Lachnospirales</taxon>
        <taxon>Lachnospiraceae</taxon>
        <taxon>Roseburia</taxon>
    </lineage>
</organism>
<feature type="compositionally biased region" description="Low complexity" evidence="1">
    <location>
        <begin position="224"/>
        <end position="241"/>
    </location>
</feature>
<dbReference type="Proteomes" id="UP000621540">
    <property type="component" value="Unassembled WGS sequence"/>
</dbReference>
<dbReference type="Gene3D" id="1.10.287.4300">
    <property type="entry name" value="Stage III sporulation protein AH-like"/>
    <property type="match status" value="1"/>
</dbReference>
<dbReference type="Pfam" id="PF12685">
    <property type="entry name" value="SpoIIIAH"/>
    <property type="match status" value="1"/>
</dbReference>
<evidence type="ECO:0000313" key="4">
    <source>
        <dbReference type="Proteomes" id="UP000621540"/>
    </source>
</evidence>
<evidence type="ECO:0000256" key="1">
    <source>
        <dbReference type="SAM" id="MobiDB-lite"/>
    </source>
</evidence>
<dbReference type="InterPro" id="IPR038503">
    <property type="entry name" value="SpoIIIAH_sf"/>
</dbReference>
<feature type="compositionally biased region" description="Low complexity" evidence="1">
    <location>
        <begin position="251"/>
        <end position="269"/>
    </location>
</feature>
<reference evidence="3 4" key="1">
    <citation type="submission" date="2020-08" db="EMBL/GenBank/DDBJ databases">
        <title>Genome public.</title>
        <authorList>
            <person name="Liu C."/>
            <person name="Sun Q."/>
        </authorList>
    </citation>
    <scope>NUCLEOTIDE SEQUENCE [LARGE SCALE GENOMIC DNA]</scope>
    <source>
        <strain evidence="3 4">BX0805</strain>
    </source>
</reference>
<gene>
    <name evidence="3" type="ORF">H8Z76_06705</name>
</gene>
<feature type="region of interest" description="Disordered" evidence="1">
    <location>
        <begin position="67"/>
        <end position="91"/>
    </location>
</feature>
<feature type="region of interest" description="Disordered" evidence="1">
    <location>
        <begin position="224"/>
        <end position="269"/>
    </location>
</feature>
<feature type="chain" id="PRO_5045518084" evidence="2">
    <location>
        <begin position="28"/>
        <end position="269"/>
    </location>
</feature>
<feature type="signal peptide" evidence="2">
    <location>
        <begin position="1"/>
        <end position="27"/>
    </location>
</feature>
<evidence type="ECO:0000313" key="3">
    <source>
        <dbReference type="EMBL" id="MBC5753717.1"/>
    </source>
</evidence>
<protein>
    <submittedName>
        <fullName evidence="3">SpoIIIAH-like family protein</fullName>
    </submittedName>
</protein>
<accession>A0ABR7I9W3</accession>
<evidence type="ECO:0000256" key="2">
    <source>
        <dbReference type="SAM" id="SignalP"/>
    </source>
</evidence>
<dbReference type="InterPro" id="IPR024232">
    <property type="entry name" value="SpoIIIAH"/>
</dbReference>
<sequence length="269" mass="28436">MKNIFKKNQIIITALALMIAAAGYVSYTNGNLKDDKEVAQTSAEVLEEDYEISDEDLELAAGDIFTDTEDGTAETSADAGMTENSGESTIENPGEAVLTSSNVSAGTVDFAVEMKLNREQMRAQNKETLLDVINNANITETQKQAAVDQMIAMTDVAEREAAAEMLLEAKGFTDVVVSITDDSADVVLNMGEVTDAKRAQVEDIVKRKTNVAAEKIIITPIQETADGTGNGNVTGTETATEQAGDQQMTDTETGAAGGTESTGSTETAE</sequence>
<name>A0ABR7I9W3_9FIRM</name>
<feature type="compositionally biased region" description="Polar residues" evidence="1">
    <location>
        <begin position="82"/>
        <end position="91"/>
    </location>
</feature>